<proteinExistence type="predicted"/>
<organism evidence="1 2">
    <name type="scientific">Gluconacetobacter azotocaptans</name>
    <dbReference type="NCBI Taxonomy" id="142834"/>
    <lineage>
        <taxon>Bacteria</taxon>
        <taxon>Pseudomonadati</taxon>
        <taxon>Pseudomonadota</taxon>
        <taxon>Alphaproteobacteria</taxon>
        <taxon>Acetobacterales</taxon>
        <taxon>Acetobacteraceae</taxon>
        <taxon>Gluconacetobacter</taxon>
    </lineage>
</organism>
<sequence>MRLPLALFAVVHVFELIRDMFEIQLVPPLAPDAPRQLRRSARMSGRNEVDTNGYFEIKFLFIFPRSYEHTG</sequence>
<keyword evidence="2" id="KW-1185">Reference proteome</keyword>
<dbReference type="Proteomes" id="UP000555756">
    <property type="component" value="Unassembled WGS sequence"/>
</dbReference>
<gene>
    <name evidence="1" type="ORF">HLH34_01940</name>
</gene>
<evidence type="ECO:0000313" key="2">
    <source>
        <dbReference type="Proteomes" id="UP000555756"/>
    </source>
</evidence>
<name>A0A7W4JPW3_9PROT</name>
<dbReference type="EMBL" id="JABEQF010000001">
    <property type="protein sequence ID" value="MBB2188725.1"/>
    <property type="molecule type" value="Genomic_DNA"/>
</dbReference>
<dbReference type="AlphaFoldDB" id="A0A7W4JPW3"/>
<comment type="caution">
    <text evidence="1">The sequence shown here is derived from an EMBL/GenBank/DDBJ whole genome shotgun (WGS) entry which is preliminary data.</text>
</comment>
<evidence type="ECO:0000313" key="1">
    <source>
        <dbReference type="EMBL" id="MBB2188725.1"/>
    </source>
</evidence>
<protein>
    <submittedName>
        <fullName evidence="1">Uncharacterized protein</fullName>
    </submittedName>
</protein>
<accession>A0A7W4JPW3</accession>
<reference evidence="1 2" key="1">
    <citation type="submission" date="2020-04" db="EMBL/GenBank/DDBJ databases">
        <title>Description of novel Gluconacetobacter.</title>
        <authorList>
            <person name="Sombolestani A."/>
        </authorList>
    </citation>
    <scope>NUCLEOTIDE SEQUENCE [LARGE SCALE GENOMIC DNA]</scope>
    <source>
        <strain evidence="1 2">LMG 21311</strain>
    </source>
</reference>